<dbReference type="EMBL" id="JBEUWX010000002">
    <property type="protein sequence ID" value="MFA9949383.1"/>
    <property type="molecule type" value="Genomic_DNA"/>
</dbReference>
<evidence type="ECO:0000313" key="2">
    <source>
        <dbReference type="Proteomes" id="UP001574673"/>
    </source>
</evidence>
<proteinExistence type="predicted"/>
<sequence length="155" mass="17027">MIVFDLTCGLGHTFEGWFQSMEVFEAQLAQDMIACPHCGSMQIRRVPSAIRFSRKDSGADAGHAAVRGAAGTPLSGSVTVTPETMMSLFRQMVSSIIANTEDVGSAFAEEARRIHYLEAPERPIRGEASLEEYENLQDEGIEVMLLPLLKKEKAH</sequence>
<dbReference type="RefSeq" id="WP_418890518.1">
    <property type="nucleotide sequence ID" value="NZ_JBEUWX010000002.1"/>
</dbReference>
<dbReference type="Proteomes" id="UP001574673">
    <property type="component" value="Unassembled WGS sequence"/>
</dbReference>
<accession>A0ABV4UDS3</accession>
<protein>
    <submittedName>
        <fullName evidence="1">DUF1178 family protein</fullName>
    </submittedName>
</protein>
<organism evidence="1 2">
    <name type="scientific">Dentiradicibacter hellwigii</name>
    <dbReference type="NCBI Taxonomy" id="3149053"/>
    <lineage>
        <taxon>Bacteria</taxon>
        <taxon>Pseudomonadati</taxon>
        <taxon>Pseudomonadota</taxon>
        <taxon>Betaproteobacteria</taxon>
        <taxon>Rhodocyclales</taxon>
        <taxon>Rhodocyclaceae</taxon>
        <taxon>Dentiradicibacter</taxon>
    </lineage>
</organism>
<name>A0ABV4UDS3_9RHOO</name>
<dbReference type="PIRSF" id="PIRSF032131">
    <property type="entry name" value="UCP032131"/>
    <property type="match status" value="1"/>
</dbReference>
<keyword evidence="2" id="KW-1185">Reference proteome</keyword>
<dbReference type="Pfam" id="PF06676">
    <property type="entry name" value="DUF1178"/>
    <property type="match status" value="1"/>
</dbReference>
<comment type="caution">
    <text evidence="1">The sequence shown here is derived from an EMBL/GenBank/DDBJ whole genome shotgun (WGS) entry which is preliminary data.</text>
</comment>
<reference evidence="2" key="1">
    <citation type="submission" date="2024-06" db="EMBL/GenBank/DDBJ databases">
        <title>Radixoralia hellwigii gen. nov., sp nov., isolated from a root canal in the human oral cavity.</title>
        <authorList>
            <person name="Bartsch S."/>
            <person name="Wittmer A."/>
            <person name="Schulz A.-K."/>
            <person name="Neumann-Schaal M."/>
            <person name="Wolf J."/>
            <person name="Gronow S."/>
            <person name="Tennert C."/>
            <person name="Haecker G."/>
            <person name="Cieplik F."/>
            <person name="Al-Ahmad A."/>
        </authorList>
    </citation>
    <scope>NUCLEOTIDE SEQUENCE [LARGE SCALE GENOMIC DNA]</scope>
    <source>
        <strain evidence="2">Wk13</strain>
    </source>
</reference>
<dbReference type="InterPro" id="IPR009562">
    <property type="entry name" value="DUF1178"/>
</dbReference>
<gene>
    <name evidence="1" type="ORF">ABCS64_03415</name>
</gene>
<evidence type="ECO:0000313" key="1">
    <source>
        <dbReference type="EMBL" id="MFA9949383.1"/>
    </source>
</evidence>